<dbReference type="PANTHER" id="PTHR19372">
    <property type="entry name" value="SULFITE REDUCTASE"/>
    <property type="match status" value="1"/>
</dbReference>
<dbReference type="EMBL" id="JAYMFH010000005">
    <property type="protein sequence ID" value="MEC4294889.1"/>
    <property type="molecule type" value="Genomic_DNA"/>
</dbReference>
<dbReference type="PROSITE" id="PS51257">
    <property type="entry name" value="PROKAR_LIPOPROTEIN"/>
    <property type="match status" value="1"/>
</dbReference>
<keyword evidence="4" id="KW-1185">Reference proteome</keyword>
<evidence type="ECO:0000256" key="1">
    <source>
        <dbReference type="SAM" id="SignalP"/>
    </source>
</evidence>
<feature type="chain" id="PRO_5046275898" evidence="1">
    <location>
        <begin position="32"/>
        <end position="535"/>
    </location>
</feature>
<evidence type="ECO:0000313" key="4">
    <source>
        <dbReference type="Proteomes" id="UP001343724"/>
    </source>
</evidence>
<dbReference type="SUPFAM" id="SSF56524">
    <property type="entry name" value="Oxidoreductase molybdopterin-binding domain"/>
    <property type="match status" value="1"/>
</dbReference>
<dbReference type="PANTHER" id="PTHR19372:SF7">
    <property type="entry name" value="SULFITE OXIDASE, MITOCHONDRIAL"/>
    <property type="match status" value="1"/>
</dbReference>
<organism evidence="3 4">
    <name type="scientific">Adlercreutzia shanghongiae</name>
    <dbReference type="NCBI Taxonomy" id="3111773"/>
    <lineage>
        <taxon>Bacteria</taxon>
        <taxon>Bacillati</taxon>
        <taxon>Actinomycetota</taxon>
        <taxon>Coriobacteriia</taxon>
        <taxon>Eggerthellales</taxon>
        <taxon>Eggerthellaceae</taxon>
        <taxon>Adlercreutzia</taxon>
    </lineage>
</organism>
<sequence>MKKNRKLICASACVALVGALALASCAPQPKASNDAAEAAQPMGEASGGVMLQASYDPAGPIVRQLEDGRYVQLTPTDQPSYGSDVRTNIDALKADARGCATCHLDLGATLESFDPTHAGLMGGLNMPMDVTQCKACHHDMSWVGVLGPKVHALHNVAMDGSSGPSCFTCHEVDSEGNMLLWEEVKHGAMAGITAVEDVQGDFVWDQEGISDGLPNINWLNKDYDQMRWDHYVNGDPLDQEMFDTWQISITGLVGEEKTWTLPELIEQAPSITTTLCQQCELNPLNGNLIGQAEVKGIPLDWVIEQAGGVTDGAVGLTTVSPDRAASQYYGTNLADLEGHDALIVYEMNGEPLSWIDGYPAAIWIGGQVASRISKNFSEIIIDDVDYSTQGVGGDGMLQGWYKPNVGILNTVEGQVLQAGTPYTFEGWANAWELPMVAMEFSMDGGATWTRFDTPDATSDRWVHWQFTWTPEADVDSAYVLMVRGVARNEDGTTTIFGNLDASVSEERQEVERRTEIPLEMLVNARVDMNSIEVSE</sequence>
<dbReference type="SUPFAM" id="SSF48695">
    <property type="entry name" value="Multiheme cytochromes"/>
    <property type="match status" value="1"/>
</dbReference>
<comment type="caution">
    <text evidence="3">The sequence shown here is derived from an EMBL/GenBank/DDBJ whole genome shotgun (WGS) entry which is preliminary data.</text>
</comment>
<dbReference type="Gene3D" id="3.90.420.10">
    <property type="entry name" value="Oxidoreductase, molybdopterin-binding domain"/>
    <property type="match status" value="1"/>
</dbReference>
<evidence type="ECO:0000313" key="3">
    <source>
        <dbReference type="EMBL" id="MEC4294889.1"/>
    </source>
</evidence>
<dbReference type="InterPro" id="IPR000572">
    <property type="entry name" value="OxRdtase_Mopterin-bd_dom"/>
</dbReference>
<dbReference type="RefSeq" id="WP_326454619.1">
    <property type="nucleotide sequence ID" value="NZ_JAYMFH010000005.1"/>
</dbReference>
<name>A0ABU6IYG4_9ACTN</name>
<dbReference type="Proteomes" id="UP001343724">
    <property type="component" value="Unassembled WGS sequence"/>
</dbReference>
<gene>
    <name evidence="3" type="ORF">VJ920_06175</name>
</gene>
<feature type="signal peptide" evidence="1">
    <location>
        <begin position="1"/>
        <end position="31"/>
    </location>
</feature>
<dbReference type="Gene3D" id="2.60.40.650">
    <property type="match status" value="1"/>
</dbReference>
<proteinExistence type="predicted"/>
<dbReference type="Pfam" id="PF00174">
    <property type="entry name" value="Oxidored_molyb"/>
    <property type="match status" value="1"/>
</dbReference>
<dbReference type="InterPro" id="IPR036280">
    <property type="entry name" value="Multihaem_cyt_sf"/>
</dbReference>
<feature type="domain" description="Oxidoreductase molybdopterin-binding" evidence="2">
    <location>
        <begin position="242"/>
        <end position="385"/>
    </location>
</feature>
<dbReference type="InterPro" id="IPR036374">
    <property type="entry name" value="OxRdtase_Mopterin-bd_sf"/>
</dbReference>
<dbReference type="InterPro" id="IPR014756">
    <property type="entry name" value="Ig_E-set"/>
</dbReference>
<accession>A0ABU6IYG4</accession>
<reference evidence="3 4" key="1">
    <citation type="submission" date="2024-01" db="EMBL/GenBank/DDBJ databases">
        <title>novel species in genus Adlercreutzia.</title>
        <authorList>
            <person name="Liu X."/>
        </authorList>
    </citation>
    <scope>NUCLEOTIDE SEQUENCE [LARGE SCALE GENOMIC DNA]</scope>
    <source>
        <strain evidence="3 4">R22</strain>
    </source>
</reference>
<keyword evidence="1" id="KW-0732">Signal</keyword>
<evidence type="ECO:0000259" key="2">
    <source>
        <dbReference type="Pfam" id="PF00174"/>
    </source>
</evidence>
<protein>
    <submittedName>
        <fullName evidence="3">Molybdopterin-dependent oxidoreductase</fullName>
    </submittedName>
</protein>
<dbReference type="SUPFAM" id="SSF81296">
    <property type="entry name" value="E set domains"/>
    <property type="match status" value="1"/>
</dbReference>